<dbReference type="PaxDb" id="6945-B7PKX1"/>
<dbReference type="Pfam" id="PF00884">
    <property type="entry name" value="Sulfatase"/>
    <property type="match status" value="1"/>
</dbReference>
<dbReference type="OrthoDB" id="103349at2759"/>
<proteinExistence type="inferred from homology"/>
<dbReference type="AlphaFoldDB" id="B7PKX1"/>
<reference evidence="7 9" key="1">
    <citation type="submission" date="2008-03" db="EMBL/GenBank/DDBJ databases">
        <title>Annotation of Ixodes scapularis.</title>
        <authorList>
            <consortium name="Ixodes scapularis Genome Project Consortium"/>
            <person name="Caler E."/>
            <person name="Hannick L.I."/>
            <person name="Bidwell S."/>
            <person name="Joardar V."/>
            <person name="Thiagarajan M."/>
            <person name="Amedeo P."/>
            <person name="Galinsky K.J."/>
            <person name="Schobel S."/>
            <person name="Inman J."/>
            <person name="Hostetler J."/>
            <person name="Miller J."/>
            <person name="Hammond M."/>
            <person name="Megy K."/>
            <person name="Lawson D."/>
            <person name="Kodira C."/>
            <person name="Sutton G."/>
            <person name="Meyer J."/>
            <person name="Hill C.A."/>
            <person name="Birren B."/>
            <person name="Nene V."/>
            <person name="Collins F."/>
            <person name="Alarcon-Chaidez F."/>
            <person name="Wikel S."/>
            <person name="Strausberg R."/>
        </authorList>
    </citation>
    <scope>NUCLEOTIDE SEQUENCE [LARGE SCALE GENOMIC DNA]</scope>
    <source>
        <strain evidence="9">Wikel</strain>
        <strain evidence="7">Wikel colony</strain>
    </source>
</reference>
<reference evidence="8" key="2">
    <citation type="submission" date="2020-05" db="UniProtKB">
        <authorList>
            <consortium name="EnsemblMetazoa"/>
        </authorList>
    </citation>
    <scope>IDENTIFICATION</scope>
    <source>
        <strain evidence="8">wikel</strain>
    </source>
</reference>
<dbReference type="VEuPathDB" id="VectorBase:ISCP_008723"/>
<dbReference type="GO" id="GO:0046872">
    <property type="term" value="F:metal ion binding"/>
    <property type="evidence" value="ECO:0007669"/>
    <property type="project" value="UniProtKB-KW"/>
</dbReference>
<keyword evidence="7" id="KW-0378">Hydrolase</keyword>
<dbReference type="VEuPathDB" id="VectorBase:ISCW005699"/>
<comment type="similarity">
    <text evidence="2">Belongs to the sulfatase family.</text>
</comment>
<evidence type="ECO:0000256" key="1">
    <source>
        <dbReference type="ARBA" id="ARBA00001913"/>
    </source>
</evidence>
<keyword evidence="4" id="KW-0106">Calcium</keyword>
<dbReference type="InterPro" id="IPR000917">
    <property type="entry name" value="Sulfatase_N"/>
</dbReference>
<evidence type="ECO:0000313" key="7">
    <source>
        <dbReference type="EMBL" id="EEC07243.1"/>
    </source>
</evidence>
<dbReference type="PANTHER" id="PTHR10342:SF273">
    <property type="entry name" value="RE14504P"/>
    <property type="match status" value="1"/>
</dbReference>
<comment type="cofactor">
    <cofactor evidence="1">
        <name>Ca(2+)</name>
        <dbReference type="ChEBI" id="CHEBI:29108"/>
    </cofactor>
</comment>
<keyword evidence="5" id="KW-0325">Glycoprotein</keyword>
<dbReference type="Gene3D" id="3.40.720.10">
    <property type="entry name" value="Alkaline Phosphatase, subunit A"/>
    <property type="match status" value="1"/>
</dbReference>
<dbReference type="Proteomes" id="UP000001555">
    <property type="component" value="Unassembled WGS sequence"/>
</dbReference>
<accession>B7PKX1</accession>
<dbReference type="HOGENOM" id="CLU_2515154_0_0_1"/>
<dbReference type="PANTHER" id="PTHR10342">
    <property type="entry name" value="ARYLSULFATASE"/>
    <property type="match status" value="1"/>
</dbReference>
<sequence length="85" mass="9288">MYTETLASKMEMSPHVFYILLDDLGWNDGSFHGSSQIPTPNLDALAADGIILNNFYVQPVCSASRGGLLTGLYPIPTGEATRRLR</sequence>
<evidence type="ECO:0000259" key="6">
    <source>
        <dbReference type="Pfam" id="PF00884"/>
    </source>
</evidence>
<evidence type="ECO:0000256" key="2">
    <source>
        <dbReference type="ARBA" id="ARBA00008779"/>
    </source>
</evidence>
<evidence type="ECO:0000256" key="4">
    <source>
        <dbReference type="ARBA" id="ARBA00022837"/>
    </source>
</evidence>
<feature type="domain" description="Sulfatase N-terminal" evidence="6">
    <location>
        <begin position="14"/>
        <end position="78"/>
    </location>
</feature>
<dbReference type="InParanoid" id="B7PKX1"/>
<dbReference type="InterPro" id="IPR047115">
    <property type="entry name" value="ARSB"/>
</dbReference>
<dbReference type="VEuPathDB" id="VectorBase:ISCI005699"/>
<keyword evidence="9" id="KW-1185">Reference proteome</keyword>
<evidence type="ECO:0000313" key="8">
    <source>
        <dbReference type="EnsemblMetazoa" id="ISCW005699-PA"/>
    </source>
</evidence>
<dbReference type="GO" id="GO:0003943">
    <property type="term" value="F:N-acetylgalactosamine-4-sulfatase activity"/>
    <property type="evidence" value="ECO:0007669"/>
    <property type="project" value="UniProtKB-EC"/>
</dbReference>
<dbReference type="EMBL" id="DS736534">
    <property type="protein sequence ID" value="EEC07243.1"/>
    <property type="molecule type" value="Genomic_DNA"/>
</dbReference>
<evidence type="ECO:0000313" key="9">
    <source>
        <dbReference type="Proteomes" id="UP000001555"/>
    </source>
</evidence>
<dbReference type="EC" id="3.1.6.12" evidence="7"/>
<evidence type="ECO:0000256" key="3">
    <source>
        <dbReference type="ARBA" id="ARBA00022723"/>
    </source>
</evidence>
<dbReference type="EnsemblMetazoa" id="ISCW005699-RA">
    <property type="protein sequence ID" value="ISCW005699-PA"/>
    <property type="gene ID" value="ISCW005699"/>
</dbReference>
<protein>
    <submittedName>
        <fullName evidence="7 8">Arylsulfatase B, putative</fullName>
        <ecNumber evidence="7">3.1.6.12</ecNumber>
    </submittedName>
</protein>
<evidence type="ECO:0000256" key="5">
    <source>
        <dbReference type="ARBA" id="ARBA00023180"/>
    </source>
</evidence>
<keyword evidence="3" id="KW-0479">Metal-binding</keyword>
<organism>
    <name type="scientific">Ixodes scapularis</name>
    <name type="common">Black-legged tick</name>
    <name type="synonym">Deer tick</name>
    <dbReference type="NCBI Taxonomy" id="6945"/>
    <lineage>
        <taxon>Eukaryota</taxon>
        <taxon>Metazoa</taxon>
        <taxon>Ecdysozoa</taxon>
        <taxon>Arthropoda</taxon>
        <taxon>Chelicerata</taxon>
        <taxon>Arachnida</taxon>
        <taxon>Acari</taxon>
        <taxon>Parasitiformes</taxon>
        <taxon>Ixodida</taxon>
        <taxon>Ixodoidea</taxon>
        <taxon>Ixodidae</taxon>
        <taxon>Ixodinae</taxon>
        <taxon>Ixodes</taxon>
    </lineage>
</organism>
<gene>
    <name evidence="7" type="ORF">IscW_ISCW005699</name>
</gene>
<dbReference type="InterPro" id="IPR017850">
    <property type="entry name" value="Alkaline_phosphatase_core_sf"/>
</dbReference>
<name>B7PKX1_IXOSC</name>
<dbReference type="SUPFAM" id="SSF53649">
    <property type="entry name" value="Alkaline phosphatase-like"/>
    <property type="match status" value="1"/>
</dbReference>
<dbReference type="STRING" id="6945.B7PKX1"/>
<dbReference type="EMBL" id="ABJB010715597">
    <property type="status" value="NOT_ANNOTATED_CDS"/>
    <property type="molecule type" value="Genomic_DNA"/>
</dbReference>